<dbReference type="EC" id="2.6.1.62" evidence="7"/>
<feature type="binding site" evidence="7">
    <location>
        <begin position="113"/>
        <end position="114"/>
    </location>
    <ligand>
        <name>pyridoxal 5'-phosphate</name>
        <dbReference type="ChEBI" id="CHEBI:597326"/>
    </ligand>
</feature>
<feature type="binding site" evidence="7">
    <location>
        <position position="146"/>
    </location>
    <ligand>
        <name>substrate</name>
    </ligand>
</feature>
<sequence>MNAAERLDKDYVWHPFTQMRDWLAEPQLVIVAGEGVRLIDADGNMYYDGVSSLWLNVHGHRKEAIDRAIIDQLGRIAHTTMLGLISQPAAELAAELAAIAPPGLAKVFYSDSGSTAVEIAVKMAYQYWQLKGVATKRRFVTLANAYHGDTIGSVSVGGIDLFHRIFAPLLFPTVQAPSPSCRHCRLAGDPKRCGMACLAAMEDILARDHGEIAAVVMEPLVQGAAGMLTHPPGYLKGVRELTKRYGVLLIVDEVATGFGRTGRMFACEHEGVSPDIMTVAKGITAGYLPLAATLTTTEVFEAFLGSHTEQKTFFHGHSYTGNPLACAAALANLRVFREEKVLAGLPAKIAAAREQLDALRLLAHVGDVRQCGLMIGIELVQDRAGGVPYPAEAAMGARVCRHARRYGLIIRPLGDVVILMPPLASTAAEIGEMTAIVRRAIDEVTGE</sequence>
<evidence type="ECO:0000256" key="4">
    <source>
        <dbReference type="ARBA" id="ARBA00022691"/>
    </source>
</evidence>
<feature type="site" description="Participates in the substrate recognition with KAPA and in a stacking interaction with the adenine ring of SAM" evidence="7">
    <location>
        <position position="16"/>
    </location>
</feature>
<comment type="cofactor">
    <cofactor evidence="1 7">
        <name>pyridoxal 5'-phosphate</name>
        <dbReference type="ChEBI" id="CHEBI:597326"/>
    </cofactor>
</comment>
<dbReference type="InterPro" id="IPR005814">
    <property type="entry name" value="Aminotrans_3"/>
</dbReference>
<dbReference type="Gene3D" id="3.40.640.10">
    <property type="entry name" value="Type I PLP-dependent aspartate aminotransferase-like (Major domain)"/>
    <property type="match status" value="1"/>
</dbReference>
<dbReference type="GO" id="GO:0004015">
    <property type="term" value="F:adenosylmethionine-8-amino-7-oxononanoate transaminase activity"/>
    <property type="evidence" value="ECO:0007669"/>
    <property type="project" value="UniProtKB-EC"/>
</dbReference>
<dbReference type="SUPFAM" id="SSF53383">
    <property type="entry name" value="PLP-dependent transferases"/>
    <property type="match status" value="1"/>
</dbReference>
<reference evidence="8 9" key="1">
    <citation type="submission" date="2023-07" db="EMBL/GenBank/DDBJ databases">
        <title>The novel representative of Negativicutes class, Anaeroselena agilis gen. nov. sp. nov.</title>
        <authorList>
            <person name="Prokofeva M.I."/>
            <person name="Elcheninov A.G."/>
            <person name="Klyukina A."/>
            <person name="Kublanov I.V."/>
            <person name="Frolov E.N."/>
            <person name="Podosokorskaya O.A."/>
        </authorList>
    </citation>
    <scope>NUCLEOTIDE SEQUENCE [LARGE SCALE GENOMIC DNA]</scope>
    <source>
        <strain evidence="8 9">4137-cl</strain>
    </source>
</reference>
<proteinExistence type="inferred from homology"/>
<comment type="catalytic activity">
    <reaction evidence="7">
        <text>(8S)-8-amino-7-oxononanoate + S-adenosyl-L-methionine = S-adenosyl-4-methylsulfanyl-2-oxobutanoate + (7R,8S)-7,8-diammoniononanoate</text>
        <dbReference type="Rhea" id="RHEA:16861"/>
        <dbReference type="ChEBI" id="CHEBI:16490"/>
        <dbReference type="ChEBI" id="CHEBI:59789"/>
        <dbReference type="ChEBI" id="CHEBI:149468"/>
        <dbReference type="ChEBI" id="CHEBI:149469"/>
        <dbReference type="EC" id="2.6.1.62"/>
    </reaction>
</comment>
<dbReference type="InterPro" id="IPR049704">
    <property type="entry name" value="Aminotrans_3_PPA_site"/>
</dbReference>
<dbReference type="InterPro" id="IPR015424">
    <property type="entry name" value="PyrdxlP-dep_Trfase"/>
</dbReference>
<comment type="similarity">
    <text evidence="7">Belongs to the class-III pyridoxal-phosphate-dependent aminotransferase family. BioA subfamily.</text>
</comment>
<feature type="binding site" evidence="7">
    <location>
        <position position="411"/>
    </location>
    <ligand>
        <name>substrate</name>
    </ligand>
</feature>
<keyword evidence="3 7" id="KW-0808">Transferase</keyword>
<dbReference type="PROSITE" id="PS00600">
    <property type="entry name" value="AA_TRANSFER_CLASS_3"/>
    <property type="match status" value="1"/>
</dbReference>
<evidence type="ECO:0000256" key="7">
    <source>
        <dbReference type="HAMAP-Rule" id="MF_00834"/>
    </source>
</evidence>
<dbReference type="InterPro" id="IPR015421">
    <property type="entry name" value="PyrdxlP-dep_Trfase_major"/>
</dbReference>
<comment type="pathway">
    <text evidence="7">Cofactor biosynthesis; biotin biosynthesis; 7,8-diaminononanoate from 8-amino-7-oxononanoate (SAM route): step 1/1.</text>
</comment>
<keyword evidence="9" id="KW-1185">Reference proteome</keyword>
<comment type="caution">
    <text evidence="7">Lacks conserved residue(s) required for the propagation of feature annotation.</text>
</comment>
<gene>
    <name evidence="7 8" type="primary">bioA</name>
    <name evidence="8" type="ORF">Q4T40_22630</name>
</gene>
<evidence type="ECO:0000256" key="5">
    <source>
        <dbReference type="ARBA" id="ARBA00022756"/>
    </source>
</evidence>
<organism evidence="8 9">
    <name type="scientific">Anaeroselena agilis</name>
    <dbReference type="NCBI Taxonomy" id="3063788"/>
    <lineage>
        <taxon>Bacteria</taxon>
        <taxon>Bacillati</taxon>
        <taxon>Bacillota</taxon>
        <taxon>Negativicutes</taxon>
        <taxon>Acetonemataceae</taxon>
        <taxon>Anaeroselena</taxon>
    </lineage>
</organism>
<keyword evidence="5 7" id="KW-0093">Biotin biosynthesis</keyword>
<evidence type="ECO:0000256" key="1">
    <source>
        <dbReference type="ARBA" id="ARBA00001933"/>
    </source>
</evidence>
<feature type="binding site" evidence="7">
    <location>
        <begin position="317"/>
        <end position="318"/>
    </location>
    <ligand>
        <name>pyridoxal 5'-phosphate</name>
        <dbReference type="ChEBI" id="CHEBI:597326"/>
    </ligand>
</feature>
<evidence type="ECO:0000313" key="9">
    <source>
        <dbReference type="Proteomes" id="UP001254848"/>
    </source>
</evidence>
<evidence type="ECO:0000313" key="8">
    <source>
        <dbReference type="EMBL" id="MDT8904040.1"/>
    </source>
</evidence>
<keyword evidence="4 7" id="KW-0949">S-adenosyl-L-methionine</keyword>
<comment type="function">
    <text evidence="7">Catalyzes the transfer of the alpha-amino group from S-adenosyl-L-methionine (SAM) to 7-keto-8-aminopelargonic acid (KAPA) to form 7,8-diaminopelargonic acid (DAPA). It is the only aminotransferase known to utilize SAM as an amino donor.</text>
</comment>
<feature type="binding site" evidence="7">
    <location>
        <position position="252"/>
    </location>
    <ligand>
        <name>pyridoxal 5'-phosphate</name>
        <dbReference type="ChEBI" id="CHEBI:597326"/>
    </ligand>
</feature>
<dbReference type="Gene3D" id="3.90.1150.10">
    <property type="entry name" value="Aspartate Aminotransferase, domain 1"/>
    <property type="match status" value="1"/>
</dbReference>
<dbReference type="InterPro" id="IPR005815">
    <property type="entry name" value="BioA"/>
</dbReference>
<dbReference type="InterPro" id="IPR015422">
    <property type="entry name" value="PyrdxlP-dep_Trfase_small"/>
</dbReference>
<dbReference type="PANTHER" id="PTHR42684">
    <property type="entry name" value="ADENOSYLMETHIONINE-8-AMINO-7-OXONONANOATE AMINOTRANSFERASE"/>
    <property type="match status" value="1"/>
</dbReference>
<evidence type="ECO:0000256" key="6">
    <source>
        <dbReference type="ARBA" id="ARBA00022898"/>
    </source>
</evidence>
<feature type="binding site" evidence="7">
    <location>
        <position position="316"/>
    </location>
    <ligand>
        <name>substrate</name>
    </ligand>
</feature>
<feature type="binding site" evidence="7">
    <location>
        <position position="281"/>
    </location>
    <ligand>
        <name>substrate</name>
    </ligand>
</feature>
<dbReference type="EMBL" id="JAUOZS010000002">
    <property type="protein sequence ID" value="MDT8904040.1"/>
    <property type="molecule type" value="Genomic_DNA"/>
</dbReference>
<keyword evidence="6 7" id="KW-0663">Pyridoxal phosphate</keyword>
<dbReference type="HAMAP" id="MF_00834">
    <property type="entry name" value="BioA"/>
    <property type="match status" value="1"/>
</dbReference>
<name>A0ABU3P4U6_9FIRM</name>
<dbReference type="Pfam" id="PF00202">
    <property type="entry name" value="Aminotran_3"/>
    <property type="match status" value="1"/>
</dbReference>
<dbReference type="CDD" id="cd00610">
    <property type="entry name" value="OAT_like"/>
    <property type="match status" value="1"/>
</dbReference>
<protein>
    <recommendedName>
        <fullName evidence="7">Adenosylmethionine-8-amino-7-oxononanoate aminotransferase</fullName>
        <ecNumber evidence="7">2.6.1.62</ecNumber>
    </recommendedName>
    <alternativeName>
        <fullName evidence="7">7,8-diamino-pelargonic acid aminotransferase</fullName>
        <shortName evidence="7">DAPA AT</shortName>
        <shortName evidence="7">DAPA aminotransferase</shortName>
    </alternativeName>
    <alternativeName>
        <fullName evidence="7">7,8-diaminononanoate synthase</fullName>
        <shortName evidence="7">DANS</shortName>
    </alternativeName>
    <alternativeName>
        <fullName evidence="7">Diaminopelargonic acid synthase</fullName>
    </alternativeName>
</protein>
<feature type="modified residue" description="N6-(pyridoxal phosphate)lysine" evidence="7">
    <location>
        <position position="281"/>
    </location>
</feature>
<keyword evidence="7" id="KW-0963">Cytoplasm</keyword>
<comment type="subunit">
    <text evidence="7">Homodimer.</text>
</comment>
<dbReference type="Proteomes" id="UP001254848">
    <property type="component" value="Unassembled WGS sequence"/>
</dbReference>
<comment type="subcellular location">
    <subcellularLocation>
        <location evidence="7">Cytoplasm</location>
    </subcellularLocation>
</comment>
<evidence type="ECO:0000256" key="2">
    <source>
        <dbReference type="ARBA" id="ARBA00022576"/>
    </source>
</evidence>
<keyword evidence="2 7" id="KW-0032">Aminotransferase</keyword>
<accession>A0ABU3P4U6</accession>
<dbReference type="PANTHER" id="PTHR42684:SF17">
    <property type="entry name" value="ADENOSYLMETHIONINE-8-AMINO-7-OXONONANOATE AMINOTRANSFERASE"/>
    <property type="match status" value="1"/>
</dbReference>
<comment type="caution">
    <text evidence="8">The sequence shown here is derived from an EMBL/GenBank/DDBJ whole genome shotgun (WGS) entry which is preliminary data.</text>
</comment>
<evidence type="ECO:0000256" key="3">
    <source>
        <dbReference type="ARBA" id="ARBA00022679"/>
    </source>
</evidence>
<dbReference type="RefSeq" id="WP_413782601.1">
    <property type="nucleotide sequence ID" value="NZ_JAUOZS010000002.1"/>
</dbReference>
<dbReference type="NCBIfam" id="TIGR00508">
    <property type="entry name" value="bioA"/>
    <property type="match status" value="1"/>
</dbReference>